<dbReference type="OrthoDB" id="9801978at2"/>
<proteinExistence type="inferred from homology"/>
<evidence type="ECO:0000313" key="15">
    <source>
        <dbReference type="EMBL" id="RBO94872.1"/>
    </source>
</evidence>
<dbReference type="GO" id="GO:0008766">
    <property type="term" value="F:UDP-N-acetylmuramoylalanyl-D-glutamyl-2,6-diaminopimelate-D-alanyl-D-alanine ligase activity"/>
    <property type="evidence" value="ECO:0007669"/>
    <property type="project" value="RHEA"/>
</dbReference>
<evidence type="ECO:0000259" key="13">
    <source>
        <dbReference type="Pfam" id="PF02875"/>
    </source>
</evidence>
<dbReference type="EC" id="6.3.2.10" evidence="10 11"/>
<accession>A0A366DXR6</accession>
<dbReference type="NCBIfam" id="NF010693">
    <property type="entry name" value="PRK14093.1"/>
    <property type="match status" value="1"/>
</dbReference>
<keyword evidence="1 10" id="KW-0963">Cytoplasm</keyword>
<evidence type="ECO:0000256" key="8">
    <source>
        <dbReference type="ARBA" id="ARBA00023306"/>
    </source>
</evidence>
<feature type="domain" description="Mur ligase central" evidence="14">
    <location>
        <begin position="113"/>
        <end position="303"/>
    </location>
</feature>
<evidence type="ECO:0000256" key="4">
    <source>
        <dbReference type="ARBA" id="ARBA00022741"/>
    </source>
</evidence>
<dbReference type="GO" id="GO:0005524">
    <property type="term" value="F:ATP binding"/>
    <property type="evidence" value="ECO:0007669"/>
    <property type="project" value="UniProtKB-UniRule"/>
</dbReference>
<evidence type="ECO:0000256" key="2">
    <source>
        <dbReference type="ARBA" id="ARBA00022598"/>
    </source>
</evidence>
<dbReference type="Pfam" id="PF01225">
    <property type="entry name" value="Mur_ligase"/>
    <property type="match status" value="1"/>
</dbReference>
<keyword evidence="9 10" id="KW-0961">Cell wall biogenesis/degradation</keyword>
<dbReference type="UniPathway" id="UPA00219"/>
<keyword evidence="6 10" id="KW-0133">Cell shape</keyword>
<evidence type="ECO:0000256" key="5">
    <source>
        <dbReference type="ARBA" id="ARBA00022840"/>
    </source>
</evidence>
<evidence type="ECO:0000256" key="6">
    <source>
        <dbReference type="ARBA" id="ARBA00022960"/>
    </source>
</evidence>
<dbReference type="InterPro" id="IPR004101">
    <property type="entry name" value="Mur_ligase_C"/>
</dbReference>
<evidence type="ECO:0000256" key="1">
    <source>
        <dbReference type="ARBA" id="ARBA00022490"/>
    </source>
</evidence>
<evidence type="ECO:0000256" key="10">
    <source>
        <dbReference type="HAMAP-Rule" id="MF_02019"/>
    </source>
</evidence>
<evidence type="ECO:0000256" key="3">
    <source>
        <dbReference type="ARBA" id="ARBA00022618"/>
    </source>
</evidence>
<dbReference type="HAMAP" id="MF_02019">
    <property type="entry name" value="MurF"/>
    <property type="match status" value="1"/>
</dbReference>
<reference evidence="15 16" key="1">
    <citation type="submission" date="2018-06" db="EMBL/GenBank/DDBJ databases">
        <title>Genomic Encyclopedia of Type Strains, Phase IV (KMG-IV): sequencing the most valuable type-strain genomes for metagenomic binning, comparative biology and taxonomic classification.</title>
        <authorList>
            <person name="Goeker M."/>
        </authorList>
    </citation>
    <scope>NUCLEOTIDE SEQUENCE [LARGE SCALE GENOMIC DNA]</scope>
    <source>
        <strain evidence="15 16">DSM 25619</strain>
    </source>
</reference>
<dbReference type="RefSeq" id="WP_113944737.1">
    <property type="nucleotide sequence ID" value="NZ_JBHEEG010000001.1"/>
</dbReference>
<organism evidence="15 16">
    <name type="scientific">Pseudochrobactrum asaccharolyticum</name>
    <dbReference type="NCBI Taxonomy" id="354351"/>
    <lineage>
        <taxon>Bacteria</taxon>
        <taxon>Pseudomonadati</taxon>
        <taxon>Pseudomonadota</taxon>
        <taxon>Alphaproteobacteria</taxon>
        <taxon>Hyphomicrobiales</taxon>
        <taxon>Brucellaceae</taxon>
        <taxon>Pseudochrobactrum</taxon>
    </lineage>
</organism>
<dbReference type="SUPFAM" id="SSF53623">
    <property type="entry name" value="MurD-like peptide ligases, catalytic domain"/>
    <property type="match status" value="1"/>
</dbReference>
<dbReference type="InterPro" id="IPR013221">
    <property type="entry name" value="Mur_ligase_cen"/>
</dbReference>
<dbReference type="Pfam" id="PF02875">
    <property type="entry name" value="Mur_ligase_C"/>
    <property type="match status" value="1"/>
</dbReference>
<dbReference type="InterPro" id="IPR036565">
    <property type="entry name" value="Mur-like_cat_sf"/>
</dbReference>
<comment type="function">
    <text evidence="10 11">Involved in cell wall formation. Catalyzes the final step in the synthesis of UDP-N-acetylmuramoyl-pentapeptide, the precursor of murein.</text>
</comment>
<dbReference type="Proteomes" id="UP000252893">
    <property type="component" value="Unassembled WGS sequence"/>
</dbReference>
<dbReference type="EMBL" id="QNRH01000004">
    <property type="protein sequence ID" value="RBO94872.1"/>
    <property type="molecule type" value="Genomic_DNA"/>
</dbReference>
<dbReference type="PANTHER" id="PTHR43024">
    <property type="entry name" value="UDP-N-ACETYLMURAMOYL-TRIPEPTIDE--D-ALANYL-D-ALANINE LIGASE"/>
    <property type="match status" value="1"/>
</dbReference>
<gene>
    <name evidence="10" type="primary">murF</name>
    <name evidence="15" type="ORF">DFR47_104233</name>
</gene>
<evidence type="ECO:0000313" key="16">
    <source>
        <dbReference type="Proteomes" id="UP000252893"/>
    </source>
</evidence>
<dbReference type="Gene3D" id="3.40.1190.10">
    <property type="entry name" value="Mur-like, catalytic domain"/>
    <property type="match status" value="1"/>
</dbReference>
<evidence type="ECO:0000256" key="7">
    <source>
        <dbReference type="ARBA" id="ARBA00022984"/>
    </source>
</evidence>
<evidence type="ECO:0000259" key="14">
    <source>
        <dbReference type="Pfam" id="PF08245"/>
    </source>
</evidence>
<evidence type="ECO:0000256" key="11">
    <source>
        <dbReference type="RuleBase" id="RU004136"/>
    </source>
</evidence>
<dbReference type="GO" id="GO:0071555">
    <property type="term" value="P:cell wall organization"/>
    <property type="evidence" value="ECO:0007669"/>
    <property type="project" value="UniProtKB-KW"/>
</dbReference>
<dbReference type="SUPFAM" id="SSF63418">
    <property type="entry name" value="MurE/MurF N-terminal domain"/>
    <property type="match status" value="1"/>
</dbReference>
<sequence length="479" mass="51054">MSEILWKSADMVKAMEGRPVGQLPEGITGISIDSRTLRKGEAFFAIKGDVFDGHDFATAAMAAGAGLLVVTEARLPALGKMQVPMIVVDDVLAALTRLGLASRARSKAQIIAVTGSVGKTTTKEALRHVLSACGKVHASAASFNNHWGVPLTLARMPEDADYGVFEIGMNHHDEIRPLVKMVQPHVAAITLIAPAHLGHFANLEEIAVAKAEIFEGVMPGGYALLNRDDKRFKQLEALATAAGVEHIATFGENARSTYKLRDLVMKTDCSCITVSIAGQEAAVKIGAPGRHIVQNMLAVLGAAHLVGADMTQVVLALGTLQAEAGRGAQYRLRHGDGTFTLIDESYNANPTSMRAALSLLEATEPQQHGEEVGRRIAVLGDMLELGKQSSKLHGDLARPIVDAKVNMLFIGGAHMSALKSAMPAEIHVEYREHVDELLPLVVKAVRPGDVVMVKSSKSIGFVKIVNALLKKYAVSEAAE</sequence>
<keyword evidence="7 10" id="KW-0573">Peptidoglycan synthesis</keyword>
<dbReference type="InterPro" id="IPR000713">
    <property type="entry name" value="Mur_ligase_N"/>
</dbReference>
<dbReference type="Gene3D" id="3.40.1390.10">
    <property type="entry name" value="MurE/MurF, N-terminal domain"/>
    <property type="match status" value="1"/>
</dbReference>
<protein>
    <recommendedName>
        <fullName evidence="10 11">UDP-N-acetylmuramoyl-tripeptide--D-alanyl-D-alanine ligase</fullName>
        <ecNumber evidence="10 11">6.3.2.10</ecNumber>
    </recommendedName>
    <alternativeName>
        <fullName evidence="10">D-alanyl-D-alanine-adding enzyme</fullName>
    </alternativeName>
</protein>
<dbReference type="GO" id="GO:0005737">
    <property type="term" value="C:cytoplasm"/>
    <property type="evidence" value="ECO:0007669"/>
    <property type="project" value="UniProtKB-SubCell"/>
</dbReference>
<dbReference type="GO" id="GO:0008360">
    <property type="term" value="P:regulation of cell shape"/>
    <property type="evidence" value="ECO:0007669"/>
    <property type="project" value="UniProtKB-KW"/>
</dbReference>
<dbReference type="SUPFAM" id="SSF53244">
    <property type="entry name" value="MurD-like peptide ligases, peptide-binding domain"/>
    <property type="match status" value="1"/>
</dbReference>
<dbReference type="GO" id="GO:0047480">
    <property type="term" value="F:UDP-N-acetylmuramoyl-tripeptide-D-alanyl-D-alanine ligase activity"/>
    <property type="evidence" value="ECO:0007669"/>
    <property type="project" value="UniProtKB-UniRule"/>
</dbReference>
<feature type="domain" description="Mur ligase N-terminal catalytic" evidence="12">
    <location>
        <begin position="27"/>
        <end position="98"/>
    </location>
</feature>
<keyword evidence="16" id="KW-1185">Reference proteome</keyword>
<dbReference type="Gene3D" id="3.90.190.20">
    <property type="entry name" value="Mur ligase, C-terminal domain"/>
    <property type="match status" value="1"/>
</dbReference>
<dbReference type="NCBIfam" id="TIGR01143">
    <property type="entry name" value="murF"/>
    <property type="match status" value="1"/>
</dbReference>
<dbReference type="InterPro" id="IPR035911">
    <property type="entry name" value="MurE/MurF_N"/>
</dbReference>
<dbReference type="AlphaFoldDB" id="A0A366DXR6"/>
<name>A0A366DXR6_9HYPH</name>
<comment type="subcellular location">
    <subcellularLocation>
        <location evidence="10 11">Cytoplasm</location>
    </subcellularLocation>
</comment>
<keyword evidence="3 10" id="KW-0132">Cell division</keyword>
<evidence type="ECO:0000259" key="12">
    <source>
        <dbReference type="Pfam" id="PF01225"/>
    </source>
</evidence>
<feature type="binding site" evidence="10">
    <location>
        <begin position="115"/>
        <end position="121"/>
    </location>
    <ligand>
        <name>ATP</name>
        <dbReference type="ChEBI" id="CHEBI:30616"/>
    </ligand>
</feature>
<feature type="domain" description="Mur ligase C-terminal" evidence="13">
    <location>
        <begin position="337"/>
        <end position="456"/>
    </location>
</feature>
<dbReference type="Pfam" id="PF08245">
    <property type="entry name" value="Mur_ligase_M"/>
    <property type="match status" value="1"/>
</dbReference>
<keyword evidence="8 10" id="KW-0131">Cell cycle</keyword>
<evidence type="ECO:0000256" key="9">
    <source>
        <dbReference type="ARBA" id="ARBA00023316"/>
    </source>
</evidence>
<dbReference type="GO" id="GO:0009252">
    <property type="term" value="P:peptidoglycan biosynthetic process"/>
    <property type="evidence" value="ECO:0007669"/>
    <property type="project" value="UniProtKB-UniRule"/>
</dbReference>
<keyword evidence="2 10" id="KW-0436">Ligase</keyword>
<comment type="pathway">
    <text evidence="10 11">Cell wall biogenesis; peptidoglycan biosynthesis.</text>
</comment>
<dbReference type="InterPro" id="IPR005863">
    <property type="entry name" value="UDP-N-AcMur_synth"/>
</dbReference>
<keyword evidence="5 10" id="KW-0067">ATP-binding</keyword>
<dbReference type="InterPro" id="IPR036615">
    <property type="entry name" value="Mur_ligase_C_dom_sf"/>
</dbReference>
<comment type="caution">
    <text evidence="15">The sequence shown here is derived from an EMBL/GenBank/DDBJ whole genome shotgun (WGS) entry which is preliminary data.</text>
</comment>
<dbReference type="InterPro" id="IPR051046">
    <property type="entry name" value="MurCDEF_CellWall_CoF430Synth"/>
</dbReference>
<dbReference type="GO" id="GO:0051301">
    <property type="term" value="P:cell division"/>
    <property type="evidence" value="ECO:0007669"/>
    <property type="project" value="UniProtKB-KW"/>
</dbReference>
<dbReference type="PANTHER" id="PTHR43024:SF1">
    <property type="entry name" value="UDP-N-ACETYLMURAMOYL-TRIPEPTIDE--D-ALANYL-D-ALANINE LIGASE"/>
    <property type="match status" value="1"/>
</dbReference>
<comment type="similarity">
    <text evidence="10">Belongs to the MurCDEF family. MurF subfamily.</text>
</comment>
<comment type="catalytic activity">
    <reaction evidence="10 11">
        <text>D-alanyl-D-alanine + UDP-N-acetyl-alpha-D-muramoyl-L-alanyl-gamma-D-glutamyl-meso-2,6-diaminopimelate + ATP = UDP-N-acetyl-alpha-D-muramoyl-L-alanyl-gamma-D-glutamyl-meso-2,6-diaminopimeloyl-D-alanyl-D-alanine + ADP + phosphate + H(+)</text>
        <dbReference type="Rhea" id="RHEA:28374"/>
        <dbReference type="ChEBI" id="CHEBI:15378"/>
        <dbReference type="ChEBI" id="CHEBI:30616"/>
        <dbReference type="ChEBI" id="CHEBI:43474"/>
        <dbReference type="ChEBI" id="CHEBI:57822"/>
        <dbReference type="ChEBI" id="CHEBI:61386"/>
        <dbReference type="ChEBI" id="CHEBI:83905"/>
        <dbReference type="ChEBI" id="CHEBI:456216"/>
        <dbReference type="EC" id="6.3.2.10"/>
    </reaction>
</comment>
<keyword evidence="4 10" id="KW-0547">Nucleotide-binding</keyword>